<dbReference type="AlphaFoldDB" id="A0A5B7II02"/>
<gene>
    <name evidence="2" type="ORF">E2C01_076222</name>
</gene>
<dbReference type="Proteomes" id="UP000324222">
    <property type="component" value="Unassembled WGS sequence"/>
</dbReference>
<organism evidence="2 3">
    <name type="scientific">Portunus trituberculatus</name>
    <name type="common">Swimming crab</name>
    <name type="synonym">Neptunus trituberculatus</name>
    <dbReference type="NCBI Taxonomy" id="210409"/>
    <lineage>
        <taxon>Eukaryota</taxon>
        <taxon>Metazoa</taxon>
        <taxon>Ecdysozoa</taxon>
        <taxon>Arthropoda</taxon>
        <taxon>Crustacea</taxon>
        <taxon>Multicrustacea</taxon>
        <taxon>Malacostraca</taxon>
        <taxon>Eumalacostraca</taxon>
        <taxon>Eucarida</taxon>
        <taxon>Decapoda</taxon>
        <taxon>Pleocyemata</taxon>
        <taxon>Brachyura</taxon>
        <taxon>Eubrachyura</taxon>
        <taxon>Portunoidea</taxon>
        <taxon>Portunidae</taxon>
        <taxon>Portuninae</taxon>
        <taxon>Portunus</taxon>
    </lineage>
</organism>
<evidence type="ECO:0000256" key="1">
    <source>
        <dbReference type="SAM" id="MobiDB-lite"/>
    </source>
</evidence>
<sequence>MLGGTTEEPPRSFQRLSSSQHTSSQTLPHHSPHSRPASLFSPPAPSMLPSRPHQHVYPQCLSLPLILFPSFFTSRHSSLPTRPLLPAPHTTPAAISSPPLASQKWSFHSLLKVTEGSGGAPGSPHTSPRPHWLCDS</sequence>
<evidence type="ECO:0000313" key="2">
    <source>
        <dbReference type="EMBL" id="MPC81596.1"/>
    </source>
</evidence>
<reference evidence="2 3" key="1">
    <citation type="submission" date="2019-05" db="EMBL/GenBank/DDBJ databases">
        <title>Another draft genome of Portunus trituberculatus and its Hox gene families provides insights of decapod evolution.</title>
        <authorList>
            <person name="Jeong J.-H."/>
            <person name="Song I."/>
            <person name="Kim S."/>
            <person name="Choi T."/>
            <person name="Kim D."/>
            <person name="Ryu S."/>
            <person name="Kim W."/>
        </authorList>
    </citation>
    <scope>NUCLEOTIDE SEQUENCE [LARGE SCALE GENOMIC DNA]</scope>
    <source>
        <tissue evidence="2">Muscle</tissue>
    </source>
</reference>
<accession>A0A5B7II02</accession>
<evidence type="ECO:0000313" key="3">
    <source>
        <dbReference type="Proteomes" id="UP000324222"/>
    </source>
</evidence>
<protein>
    <submittedName>
        <fullName evidence="2">Uncharacterized protein</fullName>
    </submittedName>
</protein>
<name>A0A5B7II02_PORTR</name>
<dbReference type="EMBL" id="VSRR010057452">
    <property type="protein sequence ID" value="MPC81596.1"/>
    <property type="molecule type" value="Genomic_DNA"/>
</dbReference>
<keyword evidence="3" id="KW-1185">Reference proteome</keyword>
<feature type="region of interest" description="Disordered" evidence="1">
    <location>
        <begin position="1"/>
        <end position="53"/>
    </location>
</feature>
<feature type="region of interest" description="Disordered" evidence="1">
    <location>
        <begin position="115"/>
        <end position="136"/>
    </location>
</feature>
<feature type="region of interest" description="Disordered" evidence="1">
    <location>
        <begin position="76"/>
        <end position="98"/>
    </location>
</feature>
<comment type="caution">
    <text evidence="2">The sequence shown here is derived from an EMBL/GenBank/DDBJ whole genome shotgun (WGS) entry which is preliminary data.</text>
</comment>
<proteinExistence type="predicted"/>
<feature type="compositionally biased region" description="Low complexity" evidence="1">
    <location>
        <begin position="79"/>
        <end position="94"/>
    </location>
</feature>
<feature type="compositionally biased region" description="Low complexity" evidence="1">
    <location>
        <begin position="16"/>
        <end position="29"/>
    </location>
</feature>